<evidence type="ECO:0000313" key="3">
    <source>
        <dbReference type="EMBL" id="OIW26241.1"/>
    </source>
</evidence>
<evidence type="ECO:0000313" key="4">
    <source>
        <dbReference type="Proteomes" id="UP000182658"/>
    </source>
</evidence>
<dbReference type="Proteomes" id="UP000182658">
    <property type="component" value="Unassembled WGS sequence"/>
</dbReference>
<organism evidence="3 4">
    <name type="scientific">Coniochaeta ligniaria NRRL 30616</name>
    <dbReference type="NCBI Taxonomy" id="1408157"/>
    <lineage>
        <taxon>Eukaryota</taxon>
        <taxon>Fungi</taxon>
        <taxon>Dikarya</taxon>
        <taxon>Ascomycota</taxon>
        <taxon>Pezizomycotina</taxon>
        <taxon>Sordariomycetes</taxon>
        <taxon>Sordariomycetidae</taxon>
        <taxon>Coniochaetales</taxon>
        <taxon>Coniochaetaceae</taxon>
        <taxon>Coniochaeta</taxon>
    </lineage>
</organism>
<feature type="coiled-coil region" evidence="1">
    <location>
        <begin position="277"/>
        <end position="413"/>
    </location>
</feature>
<keyword evidence="4" id="KW-1185">Reference proteome</keyword>
<evidence type="ECO:0000256" key="2">
    <source>
        <dbReference type="SAM" id="MobiDB-lite"/>
    </source>
</evidence>
<feature type="region of interest" description="Disordered" evidence="2">
    <location>
        <begin position="85"/>
        <end position="115"/>
    </location>
</feature>
<reference evidence="3 4" key="1">
    <citation type="submission" date="2016-10" db="EMBL/GenBank/DDBJ databases">
        <title>Draft genome sequence of Coniochaeta ligniaria NRRL30616, a lignocellulolytic fungus for bioabatement of inhibitors in plant biomass hydrolysates.</title>
        <authorList>
            <consortium name="DOE Joint Genome Institute"/>
            <person name="Jimenez D.J."/>
            <person name="Hector R.E."/>
            <person name="Riley R."/>
            <person name="Sun H."/>
            <person name="Grigoriev I.V."/>
            <person name="Van Elsas J.D."/>
            <person name="Nichols N.N."/>
        </authorList>
    </citation>
    <scope>NUCLEOTIDE SEQUENCE [LARGE SCALE GENOMIC DNA]</scope>
    <source>
        <strain evidence="3 4">NRRL 30616</strain>
    </source>
</reference>
<dbReference type="AlphaFoldDB" id="A0A1J7IYS7"/>
<dbReference type="InParanoid" id="A0A1J7IYS7"/>
<name>A0A1J7IYS7_9PEZI</name>
<evidence type="ECO:0000256" key="1">
    <source>
        <dbReference type="SAM" id="Coils"/>
    </source>
</evidence>
<proteinExistence type="predicted"/>
<protein>
    <submittedName>
        <fullName evidence="3">Uncharacterized protein</fullName>
    </submittedName>
</protein>
<dbReference type="Gene3D" id="1.10.287.1490">
    <property type="match status" value="1"/>
</dbReference>
<dbReference type="EMBL" id="KV875100">
    <property type="protein sequence ID" value="OIW26241.1"/>
    <property type="molecule type" value="Genomic_DNA"/>
</dbReference>
<gene>
    <name evidence="3" type="ORF">CONLIGDRAFT_683233</name>
</gene>
<sequence>MGRRTRLPTPPIGFRPLPRLRSQARQQSQATPAQPATEVRVFEVIDDDNDPDYDDNALHRRKKMKKNSIAKSHGRARIKKEVVASKSKNRLQQDMSGIKPEQRSRATRTTRQPTAVVSDVSDQKVLYNQFVLAEATRLQEDKTKLEQTVAMDQEKLSRSLHDLQVMETEMLAARALHRASTDALDTLHRKQRTFLTAMHEAIAQIVRYQASIRTQLQLPVVAEPGRPIPWDRLETGSMGAQEDNYLNLIQAYTLVFDETKTTFDAFCRGNQELFQHSLKLQQQASDLNALKQQLEAANWRLNDTNRQLLHDNQALRLEVQGLREANSRLTTSMGRLQNELDVLCRTSRQLHGDMVRVADENKRLRAEIETVTQQLAEFTSQAGEDRTKAREEVEMLQRRLSEAERELIKLAQDALAEVLGGFGATE</sequence>
<keyword evidence="1" id="KW-0175">Coiled coil</keyword>
<feature type="region of interest" description="Disordered" evidence="2">
    <location>
        <begin position="1"/>
        <end position="37"/>
    </location>
</feature>
<feature type="compositionally biased region" description="Low complexity" evidence="2">
    <location>
        <begin position="15"/>
        <end position="37"/>
    </location>
</feature>
<feature type="coiled-coil region" evidence="1">
    <location>
        <begin position="128"/>
        <end position="155"/>
    </location>
</feature>
<accession>A0A1J7IYS7</accession>